<keyword evidence="5" id="KW-0190">Covalent protein-DNA linkage</keyword>
<evidence type="ECO:0000256" key="1">
    <source>
        <dbReference type="ARBA" id="ARBA00008136"/>
    </source>
</evidence>
<keyword evidence="3" id="KW-0227">DNA damage</keyword>
<gene>
    <name evidence="9" type="ORF">FC093_20160</name>
</gene>
<dbReference type="GO" id="GO:0006508">
    <property type="term" value="P:proteolysis"/>
    <property type="evidence" value="ECO:0007669"/>
    <property type="project" value="UniProtKB-KW"/>
</dbReference>
<dbReference type="AlphaFoldDB" id="A0A4U3KWK3"/>
<accession>A0A4U3KWK3</accession>
<keyword evidence="6" id="KW-0238">DNA-binding</keyword>
<dbReference type="PANTHER" id="PTHR13604:SF0">
    <property type="entry name" value="ABASIC SITE PROCESSING PROTEIN HMCES"/>
    <property type="match status" value="1"/>
</dbReference>
<dbReference type="GO" id="GO:0008233">
    <property type="term" value="F:peptidase activity"/>
    <property type="evidence" value="ECO:0007669"/>
    <property type="project" value="UniProtKB-KW"/>
</dbReference>
<proteinExistence type="inferred from homology"/>
<dbReference type="Proteomes" id="UP000305848">
    <property type="component" value="Unassembled WGS sequence"/>
</dbReference>
<dbReference type="SUPFAM" id="SSF143081">
    <property type="entry name" value="BB1717-like"/>
    <property type="match status" value="1"/>
</dbReference>
<dbReference type="RefSeq" id="WP_137263625.1">
    <property type="nucleotide sequence ID" value="NZ_SZQL01000021.1"/>
</dbReference>
<reference evidence="9 10" key="1">
    <citation type="submission" date="2019-05" db="EMBL/GenBank/DDBJ databases">
        <title>Panacibacter sp. strain 17mud1-8 Genome sequencing and assembly.</title>
        <authorList>
            <person name="Chhetri G."/>
        </authorList>
    </citation>
    <scope>NUCLEOTIDE SEQUENCE [LARGE SCALE GENOMIC DNA]</scope>
    <source>
        <strain evidence="9 10">17mud1-8</strain>
    </source>
</reference>
<dbReference type="GO" id="GO:0016829">
    <property type="term" value="F:lyase activity"/>
    <property type="evidence" value="ECO:0007669"/>
    <property type="project" value="UniProtKB-KW"/>
</dbReference>
<protein>
    <recommendedName>
        <fullName evidence="8">Abasic site processing protein</fullName>
        <ecNumber evidence="8">3.4.-.-</ecNumber>
    </recommendedName>
</protein>
<dbReference type="EMBL" id="SZQL01000021">
    <property type="protein sequence ID" value="TKK65427.1"/>
    <property type="molecule type" value="Genomic_DNA"/>
</dbReference>
<dbReference type="InterPro" id="IPR036590">
    <property type="entry name" value="SRAP-like"/>
</dbReference>
<dbReference type="EC" id="3.4.-.-" evidence="8"/>
<evidence type="ECO:0000256" key="5">
    <source>
        <dbReference type="ARBA" id="ARBA00023124"/>
    </source>
</evidence>
<dbReference type="GO" id="GO:0106300">
    <property type="term" value="P:protein-DNA covalent cross-linking repair"/>
    <property type="evidence" value="ECO:0007669"/>
    <property type="project" value="InterPro"/>
</dbReference>
<evidence type="ECO:0000256" key="2">
    <source>
        <dbReference type="ARBA" id="ARBA00022670"/>
    </source>
</evidence>
<keyword evidence="7" id="KW-0456">Lyase</keyword>
<dbReference type="InterPro" id="IPR003738">
    <property type="entry name" value="SRAP"/>
</dbReference>
<evidence type="ECO:0000313" key="10">
    <source>
        <dbReference type="Proteomes" id="UP000305848"/>
    </source>
</evidence>
<keyword evidence="10" id="KW-1185">Reference proteome</keyword>
<dbReference type="OrthoDB" id="9782620at2"/>
<comment type="similarity">
    <text evidence="1 8">Belongs to the SOS response-associated peptidase family.</text>
</comment>
<dbReference type="Pfam" id="PF02586">
    <property type="entry name" value="SRAP"/>
    <property type="match status" value="1"/>
</dbReference>
<evidence type="ECO:0000313" key="9">
    <source>
        <dbReference type="EMBL" id="TKK65427.1"/>
    </source>
</evidence>
<evidence type="ECO:0000256" key="7">
    <source>
        <dbReference type="ARBA" id="ARBA00023239"/>
    </source>
</evidence>
<name>A0A4U3KWK3_9BACT</name>
<comment type="caution">
    <text evidence="9">The sequence shown here is derived from an EMBL/GenBank/DDBJ whole genome shotgun (WGS) entry which is preliminary data.</text>
</comment>
<evidence type="ECO:0000256" key="8">
    <source>
        <dbReference type="RuleBase" id="RU364100"/>
    </source>
</evidence>
<evidence type="ECO:0000256" key="6">
    <source>
        <dbReference type="ARBA" id="ARBA00023125"/>
    </source>
</evidence>
<dbReference type="Gene3D" id="3.90.1680.10">
    <property type="entry name" value="SOS response associated peptidase-like"/>
    <property type="match status" value="1"/>
</dbReference>
<evidence type="ECO:0000256" key="4">
    <source>
        <dbReference type="ARBA" id="ARBA00022801"/>
    </source>
</evidence>
<dbReference type="PANTHER" id="PTHR13604">
    <property type="entry name" value="DC12-RELATED"/>
    <property type="match status" value="1"/>
</dbReference>
<keyword evidence="2 8" id="KW-0645">Protease</keyword>
<evidence type="ECO:0000256" key="3">
    <source>
        <dbReference type="ARBA" id="ARBA00022763"/>
    </source>
</evidence>
<dbReference type="GO" id="GO:0003697">
    <property type="term" value="F:single-stranded DNA binding"/>
    <property type="evidence" value="ECO:0007669"/>
    <property type="project" value="InterPro"/>
</dbReference>
<keyword evidence="4 8" id="KW-0378">Hydrolase</keyword>
<sequence>MCYYNGQKVTREEFIRLKQLEKAIADFDFLNKPLQIGFDYSANAVLKRYPDKEDFDIVQMEWGFIPHYMKTRSDVLQMRNGYYDKDKNFRPPMVTLNAVCEELLKGGKIFRDAALHRRCLVLSTGFFEWRHVFPINKRTGQPVKKAITYPYYISLKDKSYFYMAGIWQPWTDKETGEYVESFAIVTTKANKLMEQIHNTKKRMPAILNDDLAYEWLFSDLSEERILEIAATQYPSEEMQACSIEKGFREALEPTKEFMYEDLPALELAV</sequence>
<organism evidence="9 10">
    <name type="scientific">Ilyomonas limi</name>
    <dbReference type="NCBI Taxonomy" id="2575867"/>
    <lineage>
        <taxon>Bacteria</taxon>
        <taxon>Pseudomonadati</taxon>
        <taxon>Bacteroidota</taxon>
        <taxon>Chitinophagia</taxon>
        <taxon>Chitinophagales</taxon>
        <taxon>Chitinophagaceae</taxon>
        <taxon>Ilyomonas</taxon>
    </lineage>
</organism>